<dbReference type="STRING" id="644548.SCNU_10706"/>
<name>F1YJR1_9ACTN</name>
<evidence type="ECO:0000313" key="1">
    <source>
        <dbReference type="EMBL" id="EGD54993.1"/>
    </source>
</evidence>
<keyword evidence="2" id="KW-1185">Reference proteome</keyword>
<dbReference type="OrthoDB" id="4377836at2"/>
<accession>F1YJR1</accession>
<comment type="caution">
    <text evidence="1">The sequence shown here is derived from an EMBL/GenBank/DDBJ whole genome shotgun (WGS) entry which is preliminary data.</text>
</comment>
<protein>
    <submittedName>
        <fullName evidence="1">Uncharacterized protein</fullName>
    </submittedName>
</protein>
<proteinExistence type="predicted"/>
<reference evidence="1 2" key="1">
    <citation type="journal article" date="2011" name="J. Bacteriol.">
        <title>Draft Genome Sequence of Gordonia neofelifaecis NRRL B-59395, a Cholesterol-Degrading Actinomycete.</title>
        <authorList>
            <person name="Ge F."/>
            <person name="Li W."/>
            <person name="Chen G."/>
            <person name="Liu Y."/>
            <person name="Zhang G."/>
            <person name="Yong B."/>
            <person name="Wang Q."/>
            <person name="Wang N."/>
            <person name="Huang Z."/>
            <person name="Li W."/>
            <person name="Wang J."/>
            <person name="Wu C."/>
            <person name="Xie Q."/>
            <person name="Liu G."/>
        </authorList>
    </citation>
    <scope>NUCLEOTIDE SEQUENCE [LARGE SCALE GENOMIC DNA]</scope>
    <source>
        <strain evidence="1 2">NRRL B-59395</strain>
    </source>
</reference>
<organism evidence="1 2">
    <name type="scientific">Gordonia neofelifaecis NRRL B-59395</name>
    <dbReference type="NCBI Taxonomy" id="644548"/>
    <lineage>
        <taxon>Bacteria</taxon>
        <taxon>Bacillati</taxon>
        <taxon>Actinomycetota</taxon>
        <taxon>Actinomycetes</taxon>
        <taxon>Mycobacteriales</taxon>
        <taxon>Gordoniaceae</taxon>
        <taxon>Gordonia</taxon>
    </lineage>
</organism>
<dbReference type="RefSeq" id="WP_009679363.1">
    <property type="nucleotide sequence ID" value="NZ_AEUD01000008.1"/>
</dbReference>
<dbReference type="EMBL" id="AEUD01000008">
    <property type="protein sequence ID" value="EGD54993.1"/>
    <property type="molecule type" value="Genomic_DNA"/>
</dbReference>
<dbReference type="Proteomes" id="UP000035065">
    <property type="component" value="Unassembled WGS sequence"/>
</dbReference>
<gene>
    <name evidence="1" type="ORF">SCNU_10706</name>
</gene>
<evidence type="ECO:0000313" key="2">
    <source>
        <dbReference type="Proteomes" id="UP000035065"/>
    </source>
</evidence>
<dbReference type="AlphaFoldDB" id="F1YJR1"/>
<dbReference type="eggNOG" id="ENOG5032EAV">
    <property type="taxonomic scope" value="Bacteria"/>
</dbReference>
<sequence>MPDYHRVAGAGASAVPDRELPIQVRVSGMAVAALASADPCVGPAREALTDGRVGADELSAVIHVAAPTDRRWSADGVRAGLGLGGSSGLRVLDVVDDGCGVPSSIAVGSSLLAYAGGAVLVSVPGAALVLTRMPGRRDERPSRLAAVESAECGRESAVERVLAAVGDRLPIVASVPGGVRLSAGRRYACVNLAADGAASIAGLVEARSAGHPEVVLVTSGEGGQAAAVVCVLDRG</sequence>